<gene>
    <name evidence="1" type="ORF">SLEP1_g32332</name>
</gene>
<dbReference type="EMBL" id="BPVZ01000060">
    <property type="protein sequence ID" value="GKV22460.1"/>
    <property type="molecule type" value="Genomic_DNA"/>
</dbReference>
<proteinExistence type="predicted"/>
<accession>A0AAV5KD66</accession>
<comment type="caution">
    <text evidence="1">The sequence shown here is derived from an EMBL/GenBank/DDBJ whole genome shotgun (WGS) entry which is preliminary data.</text>
</comment>
<name>A0AAV5KD66_9ROSI</name>
<reference evidence="1 2" key="1">
    <citation type="journal article" date="2021" name="Commun. Biol.">
        <title>The genome of Shorea leprosula (Dipterocarpaceae) highlights the ecological relevance of drought in aseasonal tropical rainforests.</title>
        <authorList>
            <person name="Ng K.K.S."/>
            <person name="Kobayashi M.J."/>
            <person name="Fawcett J.A."/>
            <person name="Hatakeyama M."/>
            <person name="Paape T."/>
            <person name="Ng C.H."/>
            <person name="Ang C.C."/>
            <person name="Tnah L.H."/>
            <person name="Lee C.T."/>
            <person name="Nishiyama T."/>
            <person name="Sese J."/>
            <person name="O'Brien M.J."/>
            <person name="Copetti D."/>
            <person name="Mohd Noor M.I."/>
            <person name="Ong R.C."/>
            <person name="Putra M."/>
            <person name="Sireger I.Z."/>
            <person name="Indrioko S."/>
            <person name="Kosugi Y."/>
            <person name="Izuno A."/>
            <person name="Isagi Y."/>
            <person name="Lee S.L."/>
            <person name="Shimizu K.K."/>
        </authorList>
    </citation>
    <scope>NUCLEOTIDE SEQUENCE [LARGE SCALE GENOMIC DNA]</scope>
    <source>
        <strain evidence="1">214</strain>
    </source>
</reference>
<organism evidence="1 2">
    <name type="scientific">Rubroshorea leprosula</name>
    <dbReference type="NCBI Taxonomy" id="152421"/>
    <lineage>
        <taxon>Eukaryota</taxon>
        <taxon>Viridiplantae</taxon>
        <taxon>Streptophyta</taxon>
        <taxon>Embryophyta</taxon>
        <taxon>Tracheophyta</taxon>
        <taxon>Spermatophyta</taxon>
        <taxon>Magnoliopsida</taxon>
        <taxon>eudicotyledons</taxon>
        <taxon>Gunneridae</taxon>
        <taxon>Pentapetalae</taxon>
        <taxon>rosids</taxon>
        <taxon>malvids</taxon>
        <taxon>Malvales</taxon>
        <taxon>Dipterocarpaceae</taxon>
        <taxon>Rubroshorea</taxon>
    </lineage>
</organism>
<evidence type="ECO:0000313" key="2">
    <source>
        <dbReference type="Proteomes" id="UP001054252"/>
    </source>
</evidence>
<keyword evidence="2" id="KW-1185">Reference proteome</keyword>
<evidence type="ECO:0000313" key="1">
    <source>
        <dbReference type="EMBL" id="GKV22460.1"/>
    </source>
</evidence>
<dbReference type="AlphaFoldDB" id="A0AAV5KD66"/>
<protein>
    <submittedName>
        <fullName evidence="1">Uncharacterized protein</fullName>
    </submittedName>
</protein>
<dbReference type="Proteomes" id="UP001054252">
    <property type="component" value="Unassembled WGS sequence"/>
</dbReference>
<sequence length="51" mass="6151">MHRITCCNRRHIIRNTEFFFRLQVFYLSLNQTQVYADCSVFTSICMADSRN</sequence>